<feature type="region of interest" description="Disordered" evidence="1">
    <location>
        <begin position="34"/>
        <end position="61"/>
    </location>
</feature>
<feature type="region of interest" description="Disordered" evidence="1">
    <location>
        <begin position="77"/>
        <end position="108"/>
    </location>
</feature>
<reference evidence="2 3" key="1">
    <citation type="journal article" date="2016" name="Mol. Biol. Evol.">
        <title>Comparative Genomics of Early-Diverging Mushroom-Forming Fungi Provides Insights into the Origins of Lignocellulose Decay Capabilities.</title>
        <authorList>
            <person name="Nagy L.G."/>
            <person name="Riley R."/>
            <person name="Tritt A."/>
            <person name="Adam C."/>
            <person name="Daum C."/>
            <person name="Floudas D."/>
            <person name="Sun H."/>
            <person name="Yadav J.S."/>
            <person name="Pangilinan J."/>
            <person name="Larsson K.H."/>
            <person name="Matsuura K."/>
            <person name="Barry K."/>
            <person name="Labutti K."/>
            <person name="Kuo R."/>
            <person name="Ohm R.A."/>
            <person name="Bhattacharya S.S."/>
            <person name="Shirouzu T."/>
            <person name="Yoshinaga Y."/>
            <person name="Martin F.M."/>
            <person name="Grigoriev I.V."/>
            <person name="Hibbett D.S."/>
        </authorList>
    </citation>
    <scope>NUCLEOTIDE SEQUENCE [LARGE SCALE GENOMIC DNA]</scope>
    <source>
        <strain evidence="2 3">HHB12029</strain>
    </source>
</reference>
<dbReference type="AlphaFoldDB" id="A0A165MYI1"/>
<evidence type="ECO:0000256" key="1">
    <source>
        <dbReference type="SAM" id="MobiDB-lite"/>
    </source>
</evidence>
<evidence type="ECO:0000313" key="2">
    <source>
        <dbReference type="EMBL" id="KZV99945.1"/>
    </source>
</evidence>
<feature type="compositionally biased region" description="Basic and acidic residues" evidence="1">
    <location>
        <begin position="77"/>
        <end position="98"/>
    </location>
</feature>
<organism evidence="2 3">
    <name type="scientific">Exidia glandulosa HHB12029</name>
    <dbReference type="NCBI Taxonomy" id="1314781"/>
    <lineage>
        <taxon>Eukaryota</taxon>
        <taxon>Fungi</taxon>
        <taxon>Dikarya</taxon>
        <taxon>Basidiomycota</taxon>
        <taxon>Agaricomycotina</taxon>
        <taxon>Agaricomycetes</taxon>
        <taxon>Auriculariales</taxon>
        <taxon>Exidiaceae</taxon>
        <taxon>Exidia</taxon>
    </lineage>
</organism>
<gene>
    <name evidence="2" type="ORF">EXIGLDRAFT_745912</name>
</gene>
<evidence type="ECO:0000313" key="3">
    <source>
        <dbReference type="Proteomes" id="UP000077266"/>
    </source>
</evidence>
<dbReference type="Proteomes" id="UP000077266">
    <property type="component" value="Unassembled WGS sequence"/>
</dbReference>
<dbReference type="InParanoid" id="A0A165MYI1"/>
<feature type="region of interest" description="Disordered" evidence="1">
    <location>
        <begin position="161"/>
        <end position="185"/>
    </location>
</feature>
<feature type="compositionally biased region" description="Basic and acidic residues" evidence="1">
    <location>
        <begin position="34"/>
        <end position="57"/>
    </location>
</feature>
<sequence>MRAAAATRTARAARTYAKACDIVSRTRACARCDERHREPDARDDRDRRATVVSERHNAASKRVIARGAREAMNDRTLARNTQRDVLGERQESRTHPEYPRTTLGHLDGMPYRHAAEDAVTREAKVRGGRDVCEGCTHVQGAGRGSMEHSRGVHLREPSMCSKVKRESKQPDPHISDNAVGRRGEDSNRCAPVVEVLRSLLKLGCLRSVAEAW</sequence>
<dbReference type="EMBL" id="KV425905">
    <property type="protein sequence ID" value="KZV99945.1"/>
    <property type="molecule type" value="Genomic_DNA"/>
</dbReference>
<protein>
    <submittedName>
        <fullName evidence="2">Uncharacterized protein</fullName>
    </submittedName>
</protein>
<feature type="compositionally biased region" description="Basic and acidic residues" evidence="1">
    <location>
        <begin position="163"/>
        <end position="185"/>
    </location>
</feature>
<proteinExistence type="predicted"/>
<name>A0A165MYI1_EXIGL</name>
<keyword evidence="3" id="KW-1185">Reference proteome</keyword>
<accession>A0A165MYI1</accession>